<organism evidence="1 2">
    <name type="scientific">Apophysomyces ossiformis</name>
    <dbReference type="NCBI Taxonomy" id="679940"/>
    <lineage>
        <taxon>Eukaryota</taxon>
        <taxon>Fungi</taxon>
        <taxon>Fungi incertae sedis</taxon>
        <taxon>Mucoromycota</taxon>
        <taxon>Mucoromycotina</taxon>
        <taxon>Mucoromycetes</taxon>
        <taxon>Mucorales</taxon>
        <taxon>Mucorineae</taxon>
        <taxon>Mucoraceae</taxon>
        <taxon>Apophysomyces</taxon>
    </lineage>
</organism>
<protein>
    <submittedName>
        <fullName evidence="1">Uncharacterized protein</fullName>
    </submittedName>
</protein>
<evidence type="ECO:0000313" key="1">
    <source>
        <dbReference type="EMBL" id="KAF7731968.1"/>
    </source>
</evidence>
<accession>A0A8H7BZA7</accession>
<dbReference type="EMBL" id="JABAYA010000005">
    <property type="protein sequence ID" value="KAF7731968.1"/>
    <property type="molecule type" value="Genomic_DNA"/>
</dbReference>
<dbReference type="AlphaFoldDB" id="A0A8H7BZA7"/>
<name>A0A8H7BZA7_9FUNG</name>
<reference evidence="1" key="1">
    <citation type="submission" date="2020-01" db="EMBL/GenBank/DDBJ databases">
        <title>Genome Sequencing of Three Apophysomyces-Like Fungal Strains Confirms a Novel Fungal Genus in the Mucoromycota with divergent Burkholderia-like Endosymbiotic Bacteria.</title>
        <authorList>
            <person name="Stajich J.E."/>
            <person name="Macias A.M."/>
            <person name="Carter-House D."/>
            <person name="Lovett B."/>
            <person name="Kasson L.R."/>
            <person name="Berry K."/>
            <person name="Grigoriev I."/>
            <person name="Chang Y."/>
            <person name="Spatafora J."/>
            <person name="Kasson M.T."/>
        </authorList>
    </citation>
    <scope>NUCLEOTIDE SEQUENCE</scope>
    <source>
        <strain evidence="1">NRRL A-21654</strain>
    </source>
</reference>
<gene>
    <name evidence="1" type="ORF">EC973_007073</name>
</gene>
<keyword evidence="2" id="KW-1185">Reference proteome</keyword>
<proteinExistence type="predicted"/>
<sequence>MAAMNATLNTEAQGLVSEQFSVPIMESYQLLWPGDKKCWKVHSKPEIHQLLFLNKCTMYWMLASTKSVATATVFETSLSAYTLSAPVNDEEHTPVEEAIYNYAIATKGVVNESLSKTKAAAEYKRQKLQDGDKWLFGNVNMPDG</sequence>
<evidence type="ECO:0000313" key="2">
    <source>
        <dbReference type="Proteomes" id="UP000605846"/>
    </source>
</evidence>
<dbReference type="Proteomes" id="UP000605846">
    <property type="component" value="Unassembled WGS sequence"/>
</dbReference>
<comment type="caution">
    <text evidence="1">The sequence shown here is derived from an EMBL/GenBank/DDBJ whole genome shotgun (WGS) entry which is preliminary data.</text>
</comment>